<keyword evidence="2" id="KW-1133">Transmembrane helix</keyword>
<feature type="compositionally biased region" description="Polar residues" evidence="1">
    <location>
        <begin position="9"/>
        <end position="32"/>
    </location>
</feature>
<keyword evidence="4" id="KW-1185">Reference proteome</keyword>
<reference evidence="3 4" key="1">
    <citation type="submission" date="2024-03" db="EMBL/GenBank/DDBJ databases">
        <title>Genome-scale model development and genomic sequencing of the oleaginous clade Lipomyces.</title>
        <authorList>
            <consortium name="Lawrence Berkeley National Laboratory"/>
            <person name="Czajka J.J."/>
            <person name="Han Y."/>
            <person name="Kim J."/>
            <person name="Mondo S.J."/>
            <person name="Hofstad B.A."/>
            <person name="Robles A."/>
            <person name="Haridas S."/>
            <person name="Riley R."/>
            <person name="LaButti K."/>
            <person name="Pangilinan J."/>
            <person name="Andreopoulos W."/>
            <person name="Lipzen A."/>
            <person name="Yan J."/>
            <person name="Wang M."/>
            <person name="Ng V."/>
            <person name="Grigoriev I.V."/>
            <person name="Spatafora J.W."/>
            <person name="Magnuson J.K."/>
            <person name="Baker S.E."/>
            <person name="Pomraning K.R."/>
        </authorList>
    </citation>
    <scope>NUCLEOTIDE SEQUENCE [LARGE SCALE GENOMIC DNA]</scope>
    <source>
        <strain evidence="3 4">Phaff 52-87</strain>
    </source>
</reference>
<comment type="caution">
    <text evidence="3">The sequence shown here is derived from an EMBL/GenBank/DDBJ whole genome shotgun (WGS) entry which is preliminary data.</text>
</comment>
<feature type="compositionally biased region" description="Polar residues" evidence="1">
    <location>
        <begin position="119"/>
        <end position="128"/>
    </location>
</feature>
<dbReference type="Proteomes" id="UP001498771">
    <property type="component" value="Unassembled WGS sequence"/>
</dbReference>
<feature type="compositionally biased region" description="Acidic residues" evidence="1">
    <location>
        <begin position="324"/>
        <end position="340"/>
    </location>
</feature>
<dbReference type="InterPro" id="IPR024260">
    <property type="entry name" value="Vac7"/>
</dbReference>
<dbReference type="Pfam" id="PF12751">
    <property type="entry name" value="Vac7"/>
    <property type="match status" value="1"/>
</dbReference>
<protein>
    <submittedName>
        <fullName evidence="3">Vacuolar segregation subunit 7-domain-containing protein</fullName>
    </submittedName>
</protein>
<feature type="compositionally biased region" description="Basic residues" evidence="1">
    <location>
        <begin position="165"/>
        <end position="174"/>
    </location>
</feature>
<feature type="compositionally biased region" description="Low complexity" evidence="1">
    <location>
        <begin position="146"/>
        <end position="156"/>
    </location>
</feature>
<feature type="region of interest" description="Disordered" evidence="1">
    <location>
        <begin position="146"/>
        <end position="340"/>
    </location>
</feature>
<dbReference type="PANTHER" id="PTHR28258">
    <property type="entry name" value="VACUOLAR SEGREGATION PROTEIN 7"/>
    <property type="match status" value="1"/>
</dbReference>
<feature type="transmembrane region" description="Helical" evidence="2">
    <location>
        <begin position="371"/>
        <end position="392"/>
    </location>
</feature>
<feature type="region of interest" description="Disordered" evidence="1">
    <location>
        <begin position="1"/>
        <end position="130"/>
    </location>
</feature>
<gene>
    <name evidence="3" type="ORF">BZA70DRAFT_41442</name>
</gene>
<feature type="compositionally biased region" description="Polar residues" evidence="1">
    <location>
        <begin position="60"/>
        <end position="77"/>
    </location>
</feature>
<accession>A0ABR1FFU9</accession>
<evidence type="ECO:0000313" key="3">
    <source>
        <dbReference type="EMBL" id="KAK7208248.1"/>
    </source>
</evidence>
<organism evidence="3 4">
    <name type="scientific">Myxozyma melibiosi</name>
    <dbReference type="NCBI Taxonomy" id="54550"/>
    <lineage>
        <taxon>Eukaryota</taxon>
        <taxon>Fungi</taxon>
        <taxon>Dikarya</taxon>
        <taxon>Ascomycota</taxon>
        <taxon>Saccharomycotina</taxon>
        <taxon>Lipomycetes</taxon>
        <taxon>Lipomycetales</taxon>
        <taxon>Lipomycetaceae</taxon>
        <taxon>Myxozyma</taxon>
    </lineage>
</organism>
<sequence length="394" mass="40775">MEASGARAMSTSPTKTATSDATLQRTLQSSSDHAPEEDYASNNTKSTYTSTLNRPRPGLSQRTLSGLSVTTQNQLSTHESESDSGYRSEDKPGSVRRLFAGSGAAATGSIKKHGDGLSKTVQSGSGSNAMTVETETVTTVASVAVGASAQGSVRSSKNPNPRNSVKGKKKKPKPLPHIQGTSRADIFAAKIASAVDDNDSDDSDETFVYESNTRDISQSARFQDSRSPSLSGSGGGGGGGGGQSGQGGGSERVQGAGGGGAGLRNMLEPPRSGGSINGNSIKNLDPRSLNSIYSSTKSMMAPPASPRPFPNRGAASAVAHDGYADDNDTGADGDDDFDDDETALLSGASRRVRAQRRRNARSEARKLRRSMLTTCMVVLALIIGFSLGVVYVTS</sequence>
<name>A0ABR1FFU9_9ASCO</name>
<evidence type="ECO:0000256" key="1">
    <source>
        <dbReference type="SAM" id="MobiDB-lite"/>
    </source>
</evidence>
<feature type="compositionally biased region" description="Acidic residues" evidence="1">
    <location>
        <begin position="196"/>
        <end position="207"/>
    </location>
</feature>
<dbReference type="GeneID" id="90040607"/>
<feature type="compositionally biased region" description="Polar residues" evidence="1">
    <location>
        <begin position="209"/>
        <end position="230"/>
    </location>
</feature>
<keyword evidence="2" id="KW-0472">Membrane</keyword>
<dbReference type="PANTHER" id="PTHR28258:SF1">
    <property type="entry name" value="VACUOLAR SEGREGATION PROTEIN 7"/>
    <property type="match status" value="1"/>
</dbReference>
<evidence type="ECO:0000313" key="4">
    <source>
        <dbReference type="Proteomes" id="UP001498771"/>
    </source>
</evidence>
<feature type="compositionally biased region" description="Polar residues" evidence="1">
    <location>
        <begin position="40"/>
        <end position="53"/>
    </location>
</feature>
<dbReference type="EMBL" id="JBBJBU010000001">
    <property type="protein sequence ID" value="KAK7208248.1"/>
    <property type="molecule type" value="Genomic_DNA"/>
</dbReference>
<evidence type="ECO:0000256" key="2">
    <source>
        <dbReference type="SAM" id="Phobius"/>
    </source>
</evidence>
<dbReference type="RefSeq" id="XP_064771281.1">
    <property type="nucleotide sequence ID" value="XM_064915095.1"/>
</dbReference>
<feature type="compositionally biased region" description="Basic and acidic residues" evidence="1">
    <location>
        <begin position="78"/>
        <end position="93"/>
    </location>
</feature>
<feature type="compositionally biased region" description="Gly residues" evidence="1">
    <location>
        <begin position="232"/>
        <end position="262"/>
    </location>
</feature>
<keyword evidence="2" id="KW-0812">Transmembrane</keyword>
<feature type="compositionally biased region" description="Polar residues" evidence="1">
    <location>
        <begin position="277"/>
        <end position="298"/>
    </location>
</feature>
<proteinExistence type="predicted"/>